<dbReference type="SMART" id="SM00382">
    <property type="entry name" value="AAA"/>
    <property type="match status" value="1"/>
</dbReference>
<dbReference type="InterPro" id="IPR017871">
    <property type="entry name" value="ABC_transporter-like_CS"/>
</dbReference>
<dbReference type="InterPro" id="IPR003593">
    <property type="entry name" value="AAA+_ATPase"/>
</dbReference>
<protein>
    <submittedName>
        <fullName evidence="6">Phosphate ABC transporter ATP-binding protein</fullName>
    </submittedName>
</protein>
<gene>
    <name evidence="6" type="ORF">MPL1_01976</name>
</gene>
<dbReference type="AlphaFoldDB" id="M7P3D4"/>
<evidence type="ECO:0000259" key="5">
    <source>
        <dbReference type="PROSITE" id="PS50893"/>
    </source>
</evidence>
<proteinExistence type="predicted"/>
<organism evidence="6 7">
    <name type="scientific">Methylophaga lonarensis MPL</name>
    <dbReference type="NCBI Taxonomy" id="1286106"/>
    <lineage>
        <taxon>Bacteria</taxon>
        <taxon>Pseudomonadati</taxon>
        <taxon>Pseudomonadota</taxon>
        <taxon>Gammaproteobacteria</taxon>
        <taxon>Thiotrichales</taxon>
        <taxon>Piscirickettsiaceae</taxon>
        <taxon>Methylophaga</taxon>
    </lineage>
</organism>
<dbReference type="Pfam" id="PF00005">
    <property type="entry name" value="ABC_tran"/>
    <property type="match status" value="1"/>
</dbReference>
<dbReference type="InterPro" id="IPR003439">
    <property type="entry name" value="ABC_transporter-like_ATP-bd"/>
</dbReference>
<evidence type="ECO:0000256" key="3">
    <source>
        <dbReference type="ARBA" id="ARBA00022741"/>
    </source>
</evidence>
<dbReference type="PROSITE" id="PS50893">
    <property type="entry name" value="ABC_TRANSPORTER_2"/>
    <property type="match status" value="1"/>
</dbReference>
<keyword evidence="7" id="KW-1185">Reference proteome</keyword>
<dbReference type="GO" id="GO:0005524">
    <property type="term" value="F:ATP binding"/>
    <property type="evidence" value="ECO:0007669"/>
    <property type="project" value="UniProtKB-KW"/>
</dbReference>
<keyword evidence="4 6" id="KW-0067">ATP-binding</keyword>
<evidence type="ECO:0000256" key="4">
    <source>
        <dbReference type="ARBA" id="ARBA00022840"/>
    </source>
</evidence>
<keyword evidence="2" id="KW-0592">Phosphate transport</keyword>
<dbReference type="PANTHER" id="PTHR43423">
    <property type="entry name" value="ABC TRANSPORTER I FAMILY MEMBER 17"/>
    <property type="match status" value="1"/>
</dbReference>
<dbReference type="GO" id="GO:0016020">
    <property type="term" value="C:membrane"/>
    <property type="evidence" value="ECO:0007669"/>
    <property type="project" value="InterPro"/>
</dbReference>
<dbReference type="CDD" id="cd03260">
    <property type="entry name" value="ABC_PstB_phosphate_transporter"/>
    <property type="match status" value="1"/>
</dbReference>
<dbReference type="PROSITE" id="PS00211">
    <property type="entry name" value="ABC_TRANSPORTER_1"/>
    <property type="match status" value="1"/>
</dbReference>
<dbReference type="EMBL" id="APHR01000009">
    <property type="protein sequence ID" value="EMR14027.1"/>
    <property type="molecule type" value="Genomic_DNA"/>
</dbReference>
<keyword evidence="1" id="KW-0813">Transport</keyword>
<evidence type="ECO:0000313" key="7">
    <source>
        <dbReference type="Proteomes" id="UP000012019"/>
    </source>
</evidence>
<reference evidence="6 7" key="1">
    <citation type="journal article" date="2013" name="Genome Announc.">
        <title>Draft Genome Sequence of Methylophaga lonarensis MPLT, a Haloalkaliphilic (Non-Methane-Utilizing) Methylotroph.</title>
        <authorList>
            <person name="Shetty S.A."/>
            <person name="Marathe N.P."/>
            <person name="Munot H."/>
            <person name="Antony C.P."/>
            <person name="Dhotre D.P."/>
            <person name="Murrell J.C."/>
            <person name="Shouche Y.S."/>
        </authorList>
    </citation>
    <scope>NUCLEOTIDE SEQUENCE [LARGE SCALE GENOMIC DNA]</scope>
    <source>
        <strain evidence="6 7">MPL</strain>
    </source>
</reference>
<dbReference type="InterPro" id="IPR027417">
    <property type="entry name" value="P-loop_NTPase"/>
</dbReference>
<dbReference type="RefSeq" id="WP_009725444.1">
    <property type="nucleotide sequence ID" value="NZ_APHR01000009.1"/>
</dbReference>
<evidence type="ECO:0000256" key="1">
    <source>
        <dbReference type="ARBA" id="ARBA00022448"/>
    </source>
</evidence>
<evidence type="ECO:0000256" key="2">
    <source>
        <dbReference type="ARBA" id="ARBA00022592"/>
    </source>
</evidence>
<evidence type="ECO:0000313" key="6">
    <source>
        <dbReference type="EMBL" id="EMR14027.1"/>
    </source>
</evidence>
<dbReference type="PANTHER" id="PTHR43423:SF1">
    <property type="entry name" value="ABC TRANSPORTER I FAMILY MEMBER 17"/>
    <property type="match status" value="1"/>
</dbReference>
<dbReference type="STRING" id="1286106.MPL1_01976"/>
<dbReference type="PATRIC" id="fig|1286106.3.peg.398"/>
<dbReference type="InterPro" id="IPR005670">
    <property type="entry name" value="PstB-like"/>
</dbReference>
<dbReference type="GO" id="GO:0005315">
    <property type="term" value="F:phosphate transmembrane transporter activity"/>
    <property type="evidence" value="ECO:0007669"/>
    <property type="project" value="InterPro"/>
</dbReference>
<keyword evidence="3" id="KW-0547">Nucleotide-binding</keyword>
<dbReference type="OrthoDB" id="9802264at2"/>
<dbReference type="Proteomes" id="UP000012019">
    <property type="component" value="Unassembled WGS sequence"/>
</dbReference>
<name>M7P3D4_9GAMM</name>
<dbReference type="GO" id="GO:0016887">
    <property type="term" value="F:ATP hydrolysis activity"/>
    <property type="evidence" value="ECO:0007669"/>
    <property type="project" value="InterPro"/>
</dbReference>
<feature type="domain" description="ABC transporter" evidence="5">
    <location>
        <begin position="30"/>
        <end position="272"/>
    </location>
</feature>
<dbReference type="SUPFAM" id="SSF52540">
    <property type="entry name" value="P-loop containing nucleoside triphosphate hydrolases"/>
    <property type="match status" value="1"/>
</dbReference>
<sequence>MLQTAINLNSAAALHPAILTAASAPSAGILQTQQLNIHYGLEQRLFDINISIAERQVTAIMGPSGCGKSTLLKSLNRTLELTPGAEVTSGSVYFGELDIYQSDVDARAVRKVIGIIHQRPQPFPMSIEENVLFGVRFHQRLKRSQRQLLAERYLTMAGLWDEVKDRLHQSAHQLSGGQQQRLCLARTLANQPQIILMDEPCSSLDPASTERIEQLVQQLKNDYTIVIVTHNIAQSRRLADQALLMMEGRVIENAPAAQLFANPTTVAGQDFLQGRIG</sequence>
<dbReference type="eggNOG" id="COG1117">
    <property type="taxonomic scope" value="Bacteria"/>
</dbReference>
<accession>M7P3D4</accession>
<dbReference type="Gene3D" id="3.40.50.300">
    <property type="entry name" value="P-loop containing nucleotide triphosphate hydrolases"/>
    <property type="match status" value="1"/>
</dbReference>
<comment type="caution">
    <text evidence="6">The sequence shown here is derived from an EMBL/GenBank/DDBJ whole genome shotgun (WGS) entry which is preliminary data.</text>
</comment>
<dbReference type="GO" id="GO:0035435">
    <property type="term" value="P:phosphate ion transmembrane transport"/>
    <property type="evidence" value="ECO:0007669"/>
    <property type="project" value="InterPro"/>
</dbReference>